<sequence>MNTKFKIILILWRYEMIKLRRQPLMLMLLLMFLILGMYGINNGRRLALQQLSVIDSLQLIQHNNLNELIGRFKADTSTIQGKTFASQAGIPQVVEFKNPPYAINPPKALSVLAIGQRNLLPFFDLVNTKRTNLTPPDLEIINPEKLAIGNFDLAFVLIYLFPLLIVLWGHNVFSHEQEQQTDRLLKVHGIEIRLLILGKLGFRFLILSILAVLISLAGFKLSDLSGGVTIPDALLWLLAILVYLVFWFAVSLFVAQLHLPSRQNALLLLSCWLLLAIIIPAALARVGDLAYPLPSRAELDNKARAVTWDTWELSIAVQIDSFYTNNPQYETLRRVSDTAQYGNKRFAAYQDLLQRRLKRLADNYYQQVDGHFNFIHKSSWLNPVTAIEHTLTADAENTQSDYLRFEQQANVFQQRYTAFMNKYLLEGRQIKLRELAKLPMFSLQKDKHKTARLGSSLFPVIFLSLAVLAGALFIKIKN</sequence>
<keyword evidence="1" id="KW-0472">Membrane</keyword>
<feature type="transmembrane region" description="Helical" evidence="1">
    <location>
        <begin position="266"/>
        <end position="286"/>
    </location>
</feature>
<feature type="transmembrane region" description="Helical" evidence="1">
    <location>
        <begin position="153"/>
        <end position="173"/>
    </location>
</feature>
<protein>
    <recommendedName>
        <fullName evidence="4">ABC-2 type transport system permease protein</fullName>
    </recommendedName>
</protein>
<feature type="transmembrane region" description="Helical" evidence="1">
    <location>
        <begin position="194"/>
        <end position="221"/>
    </location>
</feature>
<dbReference type="Pfam" id="PF12679">
    <property type="entry name" value="ABC2_membrane_2"/>
    <property type="match status" value="1"/>
</dbReference>
<dbReference type="PANTHER" id="PTHR43471">
    <property type="entry name" value="ABC TRANSPORTER PERMEASE"/>
    <property type="match status" value="1"/>
</dbReference>
<evidence type="ECO:0000256" key="1">
    <source>
        <dbReference type="SAM" id="Phobius"/>
    </source>
</evidence>
<gene>
    <name evidence="2" type="ORF">GCM10008119_06990</name>
</gene>
<feature type="transmembrane region" description="Helical" evidence="1">
    <location>
        <begin position="21"/>
        <end position="40"/>
    </location>
</feature>
<keyword evidence="1" id="KW-1133">Transmembrane helix</keyword>
<evidence type="ECO:0000313" key="3">
    <source>
        <dbReference type="Proteomes" id="UP000645390"/>
    </source>
</evidence>
<proteinExistence type="predicted"/>
<organism evidence="2 3">
    <name type="scientific">Pedobacter mendelii</name>
    <dbReference type="NCBI Taxonomy" id="1908240"/>
    <lineage>
        <taxon>Bacteria</taxon>
        <taxon>Pseudomonadati</taxon>
        <taxon>Bacteroidota</taxon>
        <taxon>Sphingobacteriia</taxon>
        <taxon>Sphingobacteriales</taxon>
        <taxon>Sphingobacteriaceae</taxon>
        <taxon>Pedobacter</taxon>
    </lineage>
</organism>
<comment type="caution">
    <text evidence="2">The sequence shown here is derived from an EMBL/GenBank/DDBJ whole genome shotgun (WGS) entry which is preliminary data.</text>
</comment>
<evidence type="ECO:0008006" key="4">
    <source>
        <dbReference type="Google" id="ProtNLM"/>
    </source>
</evidence>
<dbReference type="InterPro" id="IPR021913">
    <property type="entry name" value="DUF3526"/>
</dbReference>
<dbReference type="Proteomes" id="UP000645390">
    <property type="component" value="Unassembled WGS sequence"/>
</dbReference>
<accession>A0ABQ2BFE7</accession>
<keyword evidence="1" id="KW-0812">Transmembrane</keyword>
<dbReference type="Pfam" id="PF12040">
    <property type="entry name" value="DUF3526"/>
    <property type="match status" value="1"/>
</dbReference>
<keyword evidence="3" id="KW-1185">Reference proteome</keyword>
<feature type="transmembrane region" description="Helical" evidence="1">
    <location>
        <begin position="456"/>
        <end position="474"/>
    </location>
</feature>
<evidence type="ECO:0000313" key="2">
    <source>
        <dbReference type="EMBL" id="GGI23307.1"/>
    </source>
</evidence>
<dbReference type="EMBL" id="BMDJ01000002">
    <property type="protein sequence ID" value="GGI23307.1"/>
    <property type="molecule type" value="Genomic_DNA"/>
</dbReference>
<name>A0ABQ2BFE7_9SPHI</name>
<dbReference type="RefSeq" id="WP_188411887.1">
    <property type="nucleotide sequence ID" value="NZ_BMDJ01000002.1"/>
</dbReference>
<feature type="transmembrane region" description="Helical" evidence="1">
    <location>
        <begin position="233"/>
        <end position="254"/>
    </location>
</feature>
<reference evidence="3" key="1">
    <citation type="journal article" date="2019" name="Int. J. Syst. Evol. Microbiol.">
        <title>The Global Catalogue of Microorganisms (GCM) 10K type strain sequencing project: providing services to taxonomists for standard genome sequencing and annotation.</title>
        <authorList>
            <consortium name="The Broad Institute Genomics Platform"/>
            <consortium name="The Broad Institute Genome Sequencing Center for Infectious Disease"/>
            <person name="Wu L."/>
            <person name="Ma J."/>
        </authorList>
    </citation>
    <scope>NUCLEOTIDE SEQUENCE [LARGE SCALE GENOMIC DNA]</scope>
    <source>
        <strain evidence="3">CCM 8939</strain>
    </source>
</reference>